<feature type="region of interest" description="Disordered" evidence="1">
    <location>
        <begin position="1"/>
        <end position="20"/>
    </location>
</feature>
<proteinExistence type="predicted"/>
<evidence type="ECO:0000313" key="2">
    <source>
        <dbReference type="EMBL" id="GEY33495.1"/>
    </source>
</evidence>
<reference evidence="2" key="1">
    <citation type="journal article" date="2019" name="Sci. Rep.">
        <title>Draft genome of Tanacetum cinerariifolium, the natural source of mosquito coil.</title>
        <authorList>
            <person name="Yamashiro T."/>
            <person name="Shiraishi A."/>
            <person name="Satake H."/>
            <person name="Nakayama K."/>
        </authorList>
    </citation>
    <scope>NUCLEOTIDE SEQUENCE</scope>
</reference>
<accession>A0A699HRI6</accession>
<sequence length="67" mass="7323">MCEEEMPLNNNIGKPSGNFIEMPSEAVKQGMDDNVPAEIDGAKDPSVPVLSYRPSHLSATLFKLAYK</sequence>
<gene>
    <name evidence="2" type="ORF">Tci_405469</name>
</gene>
<dbReference type="AlphaFoldDB" id="A0A699HRI6"/>
<name>A0A699HRI6_TANCI</name>
<protein>
    <submittedName>
        <fullName evidence="2">Uncharacterized protein</fullName>
    </submittedName>
</protein>
<evidence type="ECO:0000256" key="1">
    <source>
        <dbReference type="SAM" id="MobiDB-lite"/>
    </source>
</evidence>
<comment type="caution">
    <text evidence="2">The sequence shown here is derived from an EMBL/GenBank/DDBJ whole genome shotgun (WGS) entry which is preliminary data.</text>
</comment>
<dbReference type="EMBL" id="BKCJ010170026">
    <property type="protein sequence ID" value="GEY33495.1"/>
    <property type="molecule type" value="Genomic_DNA"/>
</dbReference>
<organism evidence="2">
    <name type="scientific">Tanacetum cinerariifolium</name>
    <name type="common">Dalmatian daisy</name>
    <name type="synonym">Chrysanthemum cinerariifolium</name>
    <dbReference type="NCBI Taxonomy" id="118510"/>
    <lineage>
        <taxon>Eukaryota</taxon>
        <taxon>Viridiplantae</taxon>
        <taxon>Streptophyta</taxon>
        <taxon>Embryophyta</taxon>
        <taxon>Tracheophyta</taxon>
        <taxon>Spermatophyta</taxon>
        <taxon>Magnoliopsida</taxon>
        <taxon>eudicotyledons</taxon>
        <taxon>Gunneridae</taxon>
        <taxon>Pentapetalae</taxon>
        <taxon>asterids</taxon>
        <taxon>campanulids</taxon>
        <taxon>Asterales</taxon>
        <taxon>Asteraceae</taxon>
        <taxon>Asteroideae</taxon>
        <taxon>Anthemideae</taxon>
        <taxon>Anthemidinae</taxon>
        <taxon>Tanacetum</taxon>
    </lineage>
</organism>